<dbReference type="InterPro" id="IPR043129">
    <property type="entry name" value="ATPase_NBD"/>
</dbReference>
<name>A0A7V5NYV4_9BACT</name>
<evidence type="ECO:0000256" key="1">
    <source>
        <dbReference type="ARBA" id="ARBA00007381"/>
    </source>
</evidence>
<evidence type="ECO:0000313" key="4">
    <source>
        <dbReference type="EMBL" id="HHI96710.1"/>
    </source>
</evidence>
<evidence type="ECO:0000256" key="2">
    <source>
        <dbReference type="ARBA" id="ARBA00022741"/>
    </source>
</evidence>
<keyword evidence="3" id="KW-0067">ATP-binding</keyword>
<dbReference type="Gene3D" id="3.30.420.40">
    <property type="match status" value="2"/>
</dbReference>
<dbReference type="AlphaFoldDB" id="A0A7V5NYV4"/>
<dbReference type="InterPro" id="IPR013126">
    <property type="entry name" value="Hsp_70_fam"/>
</dbReference>
<dbReference type="GO" id="GO:0140662">
    <property type="term" value="F:ATP-dependent protein folding chaperone"/>
    <property type="evidence" value="ECO:0007669"/>
    <property type="project" value="InterPro"/>
</dbReference>
<dbReference type="Pfam" id="PF12531">
    <property type="entry name" value="DUF3731"/>
    <property type="match status" value="1"/>
</dbReference>
<dbReference type="GO" id="GO:0005524">
    <property type="term" value="F:ATP binding"/>
    <property type="evidence" value="ECO:0007669"/>
    <property type="project" value="UniProtKB-KW"/>
</dbReference>
<dbReference type="PANTHER" id="PTHR42749">
    <property type="entry name" value="CELL SHAPE-DETERMINING PROTEIN MREB"/>
    <property type="match status" value="1"/>
</dbReference>
<sequence>MKRRFVIGIDLGTTNCALAYVDLQETGPELRIKTFEIPQLVGSGRLGQRTTLPSFLYLPGPYEEDDLGLPWDPERNYAVGVYARDHGALLPARLVSSAKSWLCHGGVDREAKILPWGAGEDVDKVSPVEASARYLLHLKEAWNYEMAKEDPAARLENQLIILTVPASFDEVARELTLKAAQLAGLEVILLEEPVAALYAWLSEHEKDWADILEAGDHLLVCDIGGGTSDFTVVEVRRGASGLELERIAVGDHILLGGDNIDLSIARLAERKLPVARLDFARFQTLTFLCRELKERLLSPDGPEEDAVRLPGRGRALIADTVVAKITRAEILSLVQKEFFPEVAFNASLARLESVPKVMREWGLPYARDPAITKHLGSFLYKRQIKRIDAVLFNGGALKPPVFRQRILEELARWYQKKDFKELETVSLDLAVAIGAAYYGLVREGLGIRVGGGLPRAYYLGVEEDTTPKAICLAPKGTKEGERLVLPRKFKVLTNRPVKFPIFTSSLRDDQLGELVTINQEEFVPLPPLTTVLKFGRKSGIKEIPVEVEVYLSEVGVLETYCRSLETPHRWRLQFNLRAETASEEVPEGVIIKKEAQQELPVDEALITQAQALIRKAFTQDKEELVSLSRRLEEIFEMERDRWPLALLRTLAEELIELKEARRKTALHETRWLNLSGFTMRPGYGEPLDPFRIRKLWSLYFEGPFHQSDRAVAVEWWIFWRRIAGGLNQAQQEQLLAKIKSALWRKKGKVSAQERKEMLLCLANLEKLTPQTKLELLKNFLPEVKKKIDYLPLFIFKRLLARELLYGPANCVIPAAQAETVVREFLNALQQKPLKEKQKRLLAETLLTVARFTGDRVRDLSEETRKEAATLAQSLGLNPEALKGFFELRPLARQEASSLFGESLPLGLKLAA</sequence>
<organism evidence="4">
    <name type="scientific">Thermodesulfatator atlanticus</name>
    <dbReference type="NCBI Taxonomy" id="501497"/>
    <lineage>
        <taxon>Bacteria</taxon>
        <taxon>Pseudomonadati</taxon>
        <taxon>Thermodesulfobacteriota</taxon>
        <taxon>Thermodesulfobacteria</taxon>
        <taxon>Thermodesulfobacteriales</taxon>
        <taxon>Thermodesulfatatoraceae</taxon>
        <taxon>Thermodesulfatator</taxon>
    </lineage>
</organism>
<reference evidence="4" key="1">
    <citation type="journal article" date="2020" name="mSystems">
        <title>Genome- and Community-Level Interaction Insights into Carbon Utilization and Element Cycling Functions of Hydrothermarchaeota in Hydrothermal Sediment.</title>
        <authorList>
            <person name="Zhou Z."/>
            <person name="Liu Y."/>
            <person name="Xu W."/>
            <person name="Pan J."/>
            <person name="Luo Z.H."/>
            <person name="Li M."/>
        </authorList>
    </citation>
    <scope>NUCLEOTIDE SEQUENCE [LARGE SCALE GENOMIC DNA]</scope>
    <source>
        <strain evidence="4">HyVt-533</strain>
    </source>
</reference>
<dbReference type="Proteomes" id="UP000886101">
    <property type="component" value="Unassembled WGS sequence"/>
</dbReference>
<accession>A0A7V5NYV4</accession>
<dbReference type="PRINTS" id="PR00301">
    <property type="entry name" value="HEATSHOCK70"/>
</dbReference>
<dbReference type="EMBL" id="DROK01000072">
    <property type="protein sequence ID" value="HHI96710.1"/>
    <property type="molecule type" value="Genomic_DNA"/>
</dbReference>
<comment type="caution">
    <text evidence="4">The sequence shown here is derived from an EMBL/GenBank/DDBJ whole genome shotgun (WGS) entry which is preliminary data.</text>
</comment>
<dbReference type="InterPro" id="IPR021030">
    <property type="entry name" value="DUF3731"/>
</dbReference>
<proteinExistence type="inferred from homology"/>
<dbReference type="InterPro" id="IPR018181">
    <property type="entry name" value="Heat_shock_70_CS"/>
</dbReference>
<keyword evidence="2" id="KW-0547">Nucleotide-binding</keyword>
<comment type="similarity">
    <text evidence="1">Belongs to the heat shock protein 70 family.</text>
</comment>
<dbReference type="PANTHER" id="PTHR42749:SF1">
    <property type="entry name" value="CELL SHAPE-DETERMINING PROTEIN MREB"/>
    <property type="match status" value="1"/>
</dbReference>
<evidence type="ECO:0000256" key="3">
    <source>
        <dbReference type="ARBA" id="ARBA00022840"/>
    </source>
</evidence>
<gene>
    <name evidence="4" type="ORF">ENJ96_02540</name>
</gene>
<dbReference type="SUPFAM" id="SSF53067">
    <property type="entry name" value="Actin-like ATPase domain"/>
    <property type="match status" value="2"/>
</dbReference>
<dbReference type="PROSITE" id="PS00297">
    <property type="entry name" value="HSP70_1"/>
    <property type="match status" value="1"/>
</dbReference>
<dbReference type="CDD" id="cd10170">
    <property type="entry name" value="ASKHA_NBD_HSP70"/>
    <property type="match status" value="1"/>
</dbReference>
<protein>
    <submittedName>
        <fullName evidence="4">Molecular chaperone DnaK</fullName>
    </submittedName>
</protein>
<dbReference type="Pfam" id="PF00012">
    <property type="entry name" value="HSP70"/>
    <property type="match status" value="1"/>
</dbReference>